<dbReference type="Pfam" id="PF02518">
    <property type="entry name" value="HATPase_c"/>
    <property type="match status" value="1"/>
</dbReference>
<dbReference type="InterPro" id="IPR007895">
    <property type="entry name" value="MASE1"/>
</dbReference>
<evidence type="ECO:0000256" key="6">
    <source>
        <dbReference type="ARBA" id="ARBA00022679"/>
    </source>
</evidence>
<feature type="transmembrane region" description="Helical" evidence="12">
    <location>
        <begin position="37"/>
        <end position="58"/>
    </location>
</feature>
<name>A0ABS1DMQ0_9PROT</name>
<keyword evidence="4" id="KW-1003">Cell membrane</keyword>
<dbReference type="EC" id="2.7.13.3" evidence="3"/>
<sequence length="551" mass="58483">MPRALLLTTAAAVYVVLWVALWHLASAAALTTGTSVWYPPAALTFSLLAVFGPGWAWLPLVASLVAGRDLWQGAPTLFEIAGSLSHVGSYLFAALAFRMSTPPPRIALTPRTLSRFLLAGLSGAVFSAVLGTLNHQLAGLAATLPTGRAVVAWFAGDALGIASLAPCLVFALLPWHRRLSAPDNWRPLRPYAFALVGDLAAIAGVTFAVGLVAWMADVEIVPVSALAAGGTLIILAGWRMPRQSLTTLAIVMSGLAVAMLLVPSPRDLIESGLVMLVSSLLALVTTQQTVALRRERLRRASLARQIAAARREHDATAEQLERMKRRIAEVGHELRTPLNAIIGFAGLIRMTAGKADTSATVERAETIEHSGEFLLLLINDIVDETSLRLGRLSLQIQPTDPVELLDAVARMLAHRAATKDQVLDVKVATPPPPIGADPVRLKQVLVNLVQNAIKYSPRGTQIVLTTRIDNRADEVRLSVVDEGPGLSQADLELALQPFTRVGDAGREGGSGIGLPLAMKLVQEMGGVADVDSAPGRGTAFHIRLPVATSSD</sequence>
<dbReference type="Pfam" id="PF05231">
    <property type="entry name" value="MASE1"/>
    <property type="match status" value="1"/>
</dbReference>
<dbReference type="Proteomes" id="UP001296873">
    <property type="component" value="Unassembled WGS sequence"/>
</dbReference>
<dbReference type="CDD" id="cd00082">
    <property type="entry name" value="HisKA"/>
    <property type="match status" value="1"/>
</dbReference>
<feature type="coiled-coil region" evidence="11">
    <location>
        <begin position="292"/>
        <end position="326"/>
    </location>
</feature>
<dbReference type="InterPro" id="IPR004358">
    <property type="entry name" value="Sig_transdc_His_kin-like_C"/>
</dbReference>
<dbReference type="PANTHER" id="PTHR43047">
    <property type="entry name" value="TWO-COMPONENT HISTIDINE PROTEIN KINASE"/>
    <property type="match status" value="1"/>
</dbReference>
<keyword evidence="8" id="KW-0418">Kinase</keyword>
<dbReference type="PROSITE" id="PS50109">
    <property type="entry name" value="HIS_KIN"/>
    <property type="match status" value="1"/>
</dbReference>
<dbReference type="InterPro" id="IPR003661">
    <property type="entry name" value="HisK_dim/P_dom"/>
</dbReference>
<feature type="transmembrane region" description="Helical" evidence="12">
    <location>
        <begin position="116"/>
        <end position="138"/>
    </location>
</feature>
<dbReference type="SMART" id="SM00388">
    <property type="entry name" value="HisKA"/>
    <property type="match status" value="1"/>
</dbReference>
<reference evidence="14 15" key="1">
    <citation type="journal article" date="2020" name="Microorganisms">
        <title>Osmotic Adaptation and Compatible Solute Biosynthesis of Phototrophic Bacteria as Revealed from Genome Analyses.</title>
        <authorList>
            <person name="Imhoff J.F."/>
            <person name="Rahn T."/>
            <person name="Kunzel S."/>
            <person name="Keller A."/>
            <person name="Neulinger S.C."/>
        </authorList>
    </citation>
    <scope>NUCLEOTIDE SEQUENCE [LARGE SCALE GENOMIC DNA]</scope>
    <source>
        <strain evidence="14 15">DSM 9895</strain>
    </source>
</reference>
<dbReference type="RefSeq" id="WP_200343985.1">
    <property type="nucleotide sequence ID" value="NZ_NRRL01000167.1"/>
</dbReference>
<comment type="caution">
    <text evidence="14">The sequence shown here is derived from an EMBL/GenBank/DDBJ whole genome shotgun (WGS) entry which is preliminary data.</text>
</comment>
<feature type="transmembrane region" description="Helical" evidence="12">
    <location>
        <begin position="193"/>
        <end position="214"/>
    </location>
</feature>
<protein>
    <recommendedName>
        <fullName evidence="3">histidine kinase</fullName>
        <ecNumber evidence="3">2.7.13.3</ecNumber>
    </recommendedName>
</protein>
<keyword evidence="5" id="KW-0597">Phosphoprotein</keyword>
<feature type="transmembrane region" description="Helical" evidence="12">
    <location>
        <begin position="220"/>
        <end position="238"/>
    </location>
</feature>
<evidence type="ECO:0000313" key="15">
    <source>
        <dbReference type="Proteomes" id="UP001296873"/>
    </source>
</evidence>
<dbReference type="EMBL" id="NRRL01000167">
    <property type="protein sequence ID" value="MBK1671286.1"/>
    <property type="molecule type" value="Genomic_DNA"/>
</dbReference>
<evidence type="ECO:0000256" key="4">
    <source>
        <dbReference type="ARBA" id="ARBA00022475"/>
    </source>
</evidence>
<evidence type="ECO:0000256" key="2">
    <source>
        <dbReference type="ARBA" id="ARBA00004651"/>
    </source>
</evidence>
<dbReference type="Gene3D" id="1.10.287.130">
    <property type="match status" value="1"/>
</dbReference>
<evidence type="ECO:0000256" key="9">
    <source>
        <dbReference type="ARBA" id="ARBA00022989"/>
    </source>
</evidence>
<gene>
    <name evidence="14" type="ORF">CKO28_25120</name>
</gene>
<dbReference type="InterPro" id="IPR036890">
    <property type="entry name" value="HATPase_C_sf"/>
</dbReference>
<evidence type="ECO:0000259" key="13">
    <source>
        <dbReference type="PROSITE" id="PS50109"/>
    </source>
</evidence>
<feature type="domain" description="Histidine kinase" evidence="13">
    <location>
        <begin position="329"/>
        <end position="548"/>
    </location>
</feature>
<comment type="subcellular location">
    <subcellularLocation>
        <location evidence="2">Cell membrane</location>
        <topology evidence="2">Multi-pass membrane protein</topology>
    </subcellularLocation>
</comment>
<dbReference type="SUPFAM" id="SSF55874">
    <property type="entry name" value="ATPase domain of HSP90 chaperone/DNA topoisomerase II/histidine kinase"/>
    <property type="match status" value="1"/>
</dbReference>
<evidence type="ECO:0000256" key="11">
    <source>
        <dbReference type="SAM" id="Coils"/>
    </source>
</evidence>
<dbReference type="InterPro" id="IPR005467">
    <property type="entry name" value="His_kinase_dom"/>
</dbReference>
<keyword evidence="15" id="KW-1185">Reference proteome</keyword>
<keyword evidence="7 12" id="KW-0812">Transmembrane</keyword>
<proteinExistence type="predicted"/>
<dbReference type="SMART" id="SM00387">
    <property type="entry name" value="HATPase_c"/>
    <property type="match status" value="1"/>
</dbReference>
<evidence type="ECO:0000256" key="3">
    <source>
        <dbReference type="ARBA" id="ARBA00012438"/>
    </source>
</evidence>
<keyword evidence="6" id="KW-0808">Transferase</keyword>
<evidence type="ECO:0000256" key="10">
    <source>
        <dbReference type="ARBA" id="ARBA00023136"/>
    </source>
</evidence>
<dbReference type="PRINTS" id="PR00344">
    <property type="entry name" value="BCTRLSENSOR"/>
</dbReference>
<dbReference type="Gene3D" id="3.30.565.10">
    <property type="entry name" value="Histidine kinase-like ATPase, C-terminal domain"/>
    <property type="match status" value="1"/>
</dbReference>
<dbReference type="InterPro" id="IPR003594">
    <property type="entry name" value="HATPase_dom"/>
</dbReference>
<dbReference type="PANTHER" id="PTHR43047:SF72">
    <property type="entry name" value="OSMOSENSING HISTIDINE PROTEIN KINASE SLN1"/>
    <property type="match status" value="1"/>
</dbReference>
<evidence type="ECO:0000256" key="5">
    <source>
        <dbReference type="ARBA" id="ARBA00022553"/>
    </source>
</evidence>
<keyword evidence="10 12" id="KW-0472">Membrane</keyword>
<evidence type="ECO:0000256" key="7">
    <source>
        <dbReference type="ARBA" id="ARBA00022692"/>
    </source>
</evidence>
<feature type="transmembrane region" description="Helical" evidence="12">
    <location>
        <begin position="150"/>
        <end position="173"/>
    </location>
</feature>
<dbReference type="Pfam" id="PF00512">
    <property type="entry name" value="HisKA"/>
    <property type="match status" value="1"/>
</dbReference>
<evidence type="ECO:0000256" key="12">
    <source>
        <dbReference type="SAM" id="Phobius"/>
    </source>
</evidence>
<keyword evidence="11" id="KW-0175">Coiled coil</keyword>
<dbReference type="SUPFAM" id="SSF47384">
    <property type="entry name" value="Homodimeric domain of signal transducing histidine kinase"/>
    <property type="match status" value="1"/>
</dbReference>
<dbReference type="InterPro" id="IPR036097">
    <property type="entry name" value="HisK_dim/P_sf"/>
</dbReference>
<feature type="transmembrane region" description="Helical" evidence="12">
    <location>
        <begin position="245"/>
        <end position="262"/>
    </location>
</feature>
<comment type="catalytic activity">
    <reaction evidence="1">
        <text>ATP + protein L-histidine = ADP + protein N-phospho-L-histidine.</text>
        <dbReference type="EC" id="2.7.13.3"/>
    </reaction>
</comment>
<evidence type="ECO:0000256" key="8">
    <source>
        <dbReference type="ARBA" id="ARBA00022777"/>
    </source>
</evidence>
<accession>A0ABS1DMQ0</accession>
<organism evidence="14 15">
    <name type="scientific">Rhodovibrio sodomensis</name>
    <dbReference type="NCBI Taxonomy" id="1088"/>
    <lineage>
        <taxon>Bacteria</taxon>
        <taxon>Pseudomonadati</taxon>
        <taxon>Pseudomonadota</taxon>
        <taxon>Alphaproteobacteria</taxon>
        <taxon>Rhodospirillales</taxon>
        <taxon>Rhodovibrionaceae</taxon>
        <taxon>Rhodovibrio</taxon>
    </lineage>
</organism>
<evidence type="ECO:0000313" key="14">
    <source>
        <dbReference type="EMBL" id="MBK1671286.1"/>
    </source>
</evidence>
<keyword evidence="9 12" id="KW-1133">Transmembrane helix</keyword>
<evidence type="ECO:0000256" key="1">
    <source>
        <dbReference type="ARBA" id="ARBA00000085"/>
    </source>
</evidence>